<evidence type="ECO:0000313" key="4">
    <source>
        <dbReference type="Proteomes" id="UP001521116"/>
    </source>
</evidence>
<dbReference type="Proteomes" id="UP001521116">
    <property type="component" value="Unassembled WGS sequence"/>
</dbReference>
<keyword evidence="1" id="KW-0175">Coiled coil</keyword>
<organism evidence="3 4">
    <name type="scientific">Neofusicoccum ribis</name>
    <dbReference type="NCBI Taxonomy" id="45134"/>
    <lineage>
        <taxon>Eukaryota</taxon>
        <taxon>Fungi</taxon>
        <taxon>Dikarya</taxon>
        <taxon>Ascomycota</taxon>
        <taxon>Pezizomycotina</taxon>
        <taxon>Dothideomycetes</taxon>
        <taxon>Dothideomycetes incertae sedis</taxon>
        <taxon>Botryosphaeriales</taxon>
        <taxon>Botryosphaeriaceae</taxon>
        <taxon>Neofusicoccum</taxon>
    </lineage>
</organism>
<feature type="coiled-coil region" evidence="1">
    <location>
        <begin position="257"/>
        <end position="308"/>
    </location>
</feature>
<protein>
    <submittedName>
        <fullName evidence="3">Uncharacterized protein</fullName>
    </submittedName>
</protein>
<name>A0ABR3SBK5_9PEZI</name>
<dbReference type="EMBL" id="JAJVDC020000284">
    <property type="protein sequence ID" value="KAL1616048.1"/>
    <property type="molecule type" value="Genomic_DNA"/>
</dbReference>
<evidence type="ECO:0000256" key="2">
    <source>
        <dbReference type="SAM" id="MobiDB-lite"/>
    </source>
</evidence>
<proteinExistence type="predicted"/>
<evidence type="ECO:0000313" key="3">
    <source>
        <dbReference type="EMBL" id="KAL1616048.1"/>
    </source>
</evidence>
<comment type="caution">
    <text evidence="3">The sequence shown here is derived from an EMBL/GenBank/DDBJ whole genome shotgun (WGS) entry which is preliminary data.</text>
</comment>
<keyword evidence="4" id="KW-1185">Reference proteome</keyword>
<evidence type="ECO:0000256" key="1">
    <source>
        <dbReference type="SAM" id="Coils"/>
    </source>
</evidence>
<accession>A0ABR3SBK5</accession>
<gene>
    <name evidence="3" type="ORF">SLS56_011585</name>
</gene>
<feature type="region of interest" description="Disordered" evidence="2">
    <location>
        <begin position="214"/>
        <end position="252"/>
    </location>
</feature>
<sequence>MSAAADADTPLHLIHNAPMVASWADSHGQPTVLGCGVPGPSCQPALDVRFDASACRAFLKLRVAVRVKHRSRRIYLFLYIYPEQLASVEIHSAAVPAMVHNAMLASTTCSSAADIMCLALSLKYPSTLIGPAGLHVEARGNASIDIFKRMQSLTRAMSLRMYFPAQSVLARSDLDAFYALGTSGSLSSNPDERDLSMLYSGHGGEPILVVDKQADSSADPPSYDELALPPATADGQGTEPPRRKRSRDVAEVDSSWMERVESELAQLRSELAAAVEQAPVGTRDVAWFDRIEARVDALQAELHALRRAADERVDDVGRRVLDQLKDRVDGQLDSRLRKLLEEKLDEMLEERLGEILEGRLGERDERLHEDVINQVDLRIEDTLDGYKDDLRDYVQNELKDVSDSLRDSLQNALTSIELE</sequence>
<reference evidence="3 4" key="1">
    <citation type="submission" date="2024-02" db="EMBL/GenBank/DDBJ databases">
        <title>De novo assembly and annotation of 12 fungi associated with fruit tree decline syndrome in Ontario, Canada.</title>
        <authorList>
            <person name="Sulman M."/>
            <person name="Ellouze W."/>
            <person name="Ilyukhin E."/>
        </authorList>
    </citation>
    <scope>NUCLEOTIDE SEQUENCE [LARGE SCALE GENOMIC DNA]</scope>
    <source>
        <strain evidence="3 4">M1-105</strain>
    </source>
</reference>